<evidence type="ECO:0000313" key="3">
    <source>
        <dbReference type="Proteomes" id="UP000001449"/>
    </source>
</evidence>
<evidence type="ECO:0000313" key="2">
    <source>
        <dbReference type="EMBL" id="EED88089.1"/>
    </source>
</evidence>
<dbReference type="Proteomes" id="UP000001449">
    <property type="component" value="Chromosome 20"/>
</dbReference>
<name>B8CET2_THAPS</name>
<dbReference type="PaxDb" id="35128-Thaps11529"/>
<dbReference type="RefSeq" id="XP_002294729.1">
    <property type="nucleotide sequence ID" value="XM_002294693.1"/>
</dbReference>
<dbReference type="AlphaFoldDB" id="B8CET2"/>
<proteinExistence type="predicted"/>
<feature type="compositionally biased region" description="Polar residues" evidence="1">
    <location>
        <begin position="108"/>
        <end position="121"/>
    </location>
</feature>
<reference evidence="2 3" key="2">
    <citation type="journal article" date="2008" name="Nature">
        <title>The Phaeodactylum genome reveals the evolutionary history of diatom genomes.</title>
        <authorList>
            <person name="Bowler C."/>
            <person name="Allen A.E."/>
            <person name="Badger J.H."/>
            <person name="Grimwood J."/>
            <person name="Jabbari K."/>
            <person name="Kuo A."/>
            <person name="Maheswari U."/>
            <person name="Martens C."/>
            <person name="Maumus F."/>
            <person name="Otillar R.P."/>
            <person name="Rayko E."/>
            <person name="Salamov A."/>
            <person name="Vandepoele K."/>
            <person name="Beszteri B."/>
            <person name="Gruber A."/>
            <person name="Heijde M."/>
            <person name="Katinka M."/>
            <person name="Mock T."/>
            <person name="Valentin K."/>
            <person name="Verret F."/>
            <person name="Berges J.A."/>
            <person name="Brownlee C."/>
            <person name="Cadoret J.P."/>
            <person name="Chiovitti A."/>
            <person name="Choi C.J."/>
            <person name="Coesel S."/>
            <person name="De Martino A."/>
            <person name="Detter J.C."/>
            <person name="Durkin C."/>
            <person name="Falciatore A."/>
            <person name="Fournet J."/>
            <person name="Haruta M."/>
            <person name="Huysman M.J."/>
            <person name="Jenkins B.D."/>
            <person name="Jiroutova K."/>
            <person name="Jorgensen R.E."/>
            <person name="Joubert Y."/>
            <person name="Kaplan A."/>
            <person name="Kroger N."/>
            <person name="Kroth P.G."/>
            <person name="La Roche J."/>
            <person name="Lindquist E."/>
            <person name="Lommer M."/>
            <person name="Martin-Jezequel V."/>
            <person name="Lopez P.J."/>
            <person name="Lucas S."/>
            <person name="Mangogna M."/>
            <person name="McGinnis K."/>
            <person name="Medlin L.K."/>
            <person name="Montsant A."/>
            <person name="Oudot-Le Secq M.P."/>
            <person name="Napoli C."/>
            <person name="Obornik M."/>
            <person name="Parker M.S."/>
            <person name="Petit J.L."/>
            <person name="Porcel B.M."/>
            <person name="Poulsen N."/>
            <person name="Robison M."/>
            <person name="Rychlewski L."/>
            <person name="Rynearson T.A."/>
            <person name="Schmutz J."/>
            <person name="Shapiro H."/>
            <person name="Siaut M."/>
            <person name="Stanley M."/>
            <person name="Sussman M.R."/>
            <person name="Taylor A.R."/>
            <person name="Vardi A."/>
            <person name="von Dassow P."/>
            <person name="Vyverman W."/>
            <person name="Willis A."/>
            <person name="Wyrwicz L.S."/>
            <person name="Rokhsar D.S."/>
            <person name="Weissenbach J."/>
            <person name="Armbrust E.V."/>
            <person name="Green B.R."/>
            <person name="Van de Peer Y."/>
            <person name="Grigoriev I.V."/>
        </authorList>
    </citation>
    <scope>NUCLEOTIDE SEQUENCE [LARGE SCALE GENOMIC DNA]</scope>
    <source>
        <strain evidence="2 3">CCMP1335</strain>
    </source>
</reference>
<organism evidence="2 3">
    <name type="scientific">Thalassiosira pseudonana</name>
    <name type="common">Marine diatom</name>
    <name type="synonym">Cyclotella nana</name>
    <dbReference type="NCBI Taxonomy" id="35128"/>
    <lineage>
        <taxon>Eukaryota</taxon>
        <taxon>Sar</taxon>
        <taxon>Stramenopiles</taxon>
        <taxon>Ochrophyta</taxon>
        <taxon>Bacillariophyta</taxon>
        <taxon>Coscinodiscophyceae</taxon>
        <taxon>Thalassiosirophycidae</taxon>
        <taxon>Thalassiosirales</taxon>
        <taxon>Thalassiosiraceae</taxon>
        <taxon>Thalassiosira</taxon>
    </lineage>
</organism>
<sequence>MAISVAINTYEEDGLYSGEEVVAVFDAELELTDDAIAVAENGNTSNLAITKVIPSNSTISKKRKLRLKPRLQQTFQVINSRVKSALKRLPIITNNSNATRDGEDDSTCALSKASTNSSADNGLSENDIKLFEAQEAGDDATTSYALLSRTTTWSSMSQSTADFSGTFSVRESFEGSSPDNQWDAAKNGDYATLLYLSKNHTPYIWTRRDSDGNVPLYYACRYGGSFGKYGIESVKLLCNLYPETIPNSVMDKCKRDAYSAEVLSALVMSSKDKCLNGKYATTLSVCSDDSEGEGIFIEGLSVIASGTMTCDDEEDVILGLSLIGSVVGDDRSYVEDY</sequence>
<feature type="region of interest" description="Disordered" evidence="1">
    <location>
        <begin position="95"/>
        <end position="121"/>
    </location>
</feature>
<dbReference type="EMBL" id="CM000652">
    <property type="protein sequence ID" value="EED88089.1"/>
    <property type="molecule type" value="Genomic_DNA"/>
</dbReference>
<accession>B8CET2</accession>
<reference evidence="2 3" key="1">
    <citation type="journal article" date="2004" name="Science">
        <title>The genome of the diatom Thalassiosira pseudonana: ecology, evolution, and metabolism.</title>
        <authorList>
            <person name="Armbrust E.V."/>
            <person name="Berges J.A."/>
            <person name="Bowler C."/>
            <person name="Green B.R."/>
            <person name="Martinez D."/>
            <person name="Putnam N.H."/>
            <person name="Zhou S."/>
            <person name="Allen A.E."/>
            <person name="Apt K.E."/>
            <person name="Bechner M."/>
            <person name="Brzezinski M.A."/>
            <person name="Chaal B.K."/>
            <person name="Chiovitti A."/>
            <person name="Davis A.K."/>
            <person name="Demarest M.S."/>
            <person name="Detter J.C."/>
            <person name="Glavina T."/>
            <person name="Goodstein D."/>
            <person name="Hadi M.Z."/>
            <person name="Hellsten U."/>
            <person name="Hildebrand M."/>
            <person name="Jenkins B.D."/>
            <person name="Jurka J."/>
            <person name="Kapitonov V.V."/>
            <person name="Kroger N."/>
            <person name="Lau W.W."/>
            <person name="Lane T.W."/>
            <person name="Larimer F.W."/>
            <person name="Lippmeier J.C."/>
            <person name="Lucas S."/>
            <person name="Medina M."/>
            <person name="Montsant A."/>
            <person name="Obornik M."/>
            <person name="Parker M.S."/>
            <person name="Palenik B."/>
            <person name="Pazour G.J."/>
            <person name="Richardson P.M."/>
            <person name="Rynearson T.A."/>
            <person name="Saito M.A."/>
            <person name="Schwartz D.C."/>
            <person name="Thamatrakoln K."/>
            <person name="Valentin K."/>
            <person name="Vardi A."/>
            <person name="Wilkerson F.P."/>
            <person name="Rokhsar D.S."/>
        </authorList>
    </citation>
    <scope>NUCLEOTIDE SEQUENCE [LARGE SCALE GENOMIC DNA]</scope>
    <source>
        <strain evidence="2 3">CCMP1335</strain>
    </source>
</reference>
<dbReference type="InParanoid" id="B8CET2"/>
<dbReference type="GeneID" id="7448535"/>
<dbReference type="HOGENOM" id="CLU_825119_0_0_1"/>
<evidence type="ECO:0000256" key="1">
    <source>
        <dbReference type="SAM" id="MobiDB-lite"/>
    </source>
</evidence>
<gene>
    <name evidence="2" type="ORF">THAPSDRAFT_11529</name>
</gene>
<protein>
    <submittedName>
        <fullName evidence="2">Uncharacterized protein</fullName>
    </submittedName>
</protein>
<keyword evidence="3" id="KW-1185">Reference proteome</keyword>
<dbReference type="KEGG" id="tps:THAPSDRAFT_11529"/>